<name>A0AAW4PID5_9EURY</name>
<dbReference type="Gene3D" id="1.10.10.10">
    <property type="entry name" value="Winged helix-like DNA-binding domain superfamily/Winged helix DNA-binding domain"/>
    <property type="match status" value="1"/>
</dbReference>
<evidence type="ECO:0000313" key="4">
    <source>
        <dbReference type="Proteomes" id="UP001430455"/>
    </source>
</evidence>
<dbReference type="EMBL" id="RKLT01000012">
    <property type="protein sequence ID" value="MBX0296967.1"/>
    <property type="molecule type" value="Genomic_DNA"/>
</dbReference>
<evidence type="ECO:0000256" key="1">
    <source>
        <dbReference type="SAM" id="MobiDB-lite"/>
    </source>
</evidence>
<reference evidence="3 4" key="1">
    <citation type="submission" date="2021-06" db="EMBL/GenBank/DDBJ databases">
        <title>Halomicroarcula sp. a new haloarchaeum isolated from saline soil.</title>
        <authorList>
            <person name="Duran-Viseras A."/>
            <person name="Sanchez-Porro C."/>
            <person name="Ventosa A."/>
        </authorList>
    </citation>
    <scope>NUCLEOTIDE SEQUENCE [LARGE SCALE GENOMIC DNA]</scope>
    <source>
        <strain evidence="3 4">F27</strain>
    </source>
</reference>
<organism evidence="3 4">
    <name type="scientific">Haloarcula nitratireducens</name>
    <dbReference type="NCBI Taxonomy" id="2487749"/>
    <lineage>
        <taxon>Archaea</taxon>
        <taxon>Methanobacteriati</taxon>
        <taxon>Methanobacteriota</taxon>
        <taxon>Stenosarchaea group</taxon>
        <taxon>Halobacteria</taxon>
        <taxon>Halobacteriales</taxon>
        <taxon>Haloarculaceae</taxon>
        <taxon>Haloarcula</taxon>
    </lineage>
</organism>
<dbReference type="AlphaFoldDB" id="A0AAW4PID5"/>
<gene>
    <name evidence="3" type="ORF">EGH23_18980</name>
</gene>
<protein>
    <submittedName>
        <fullName evidence="3">PadR family transcriptional regulator</fullName>
    </submittedName>
</protein>
<dbReference type="SUPFAM" id="SSF46785">
    <property type="entry name" value="Winged helix' DNA-binding domain"/>
    <property type="match status" value="1"/>
</dbReference>
<dbReference type="InterPro" id="IPR036388">
    <property type="entry name" value="WH-like_DNA-bd_sf"/>
</dbReference>
<feature type="region of interest" description="Disordered" evidence="1">
    <location>
        <begin position="93"/>
        <end position="116"/>
    </location>
</feature>
<dbReference type="Proteomes" id="UP001430455">
    <property type="component" value="Unassembled WGS sequence"/>
</dbReference>
<evidence type="ECO:0000259" key="2">
    <source>
        <dbReference type="Pfam" id="PF03551"/>
    </source>
</evidence>
<dbReference type="InterPro" id="IPR005149">
    <property type="entry name" value="Tscrpt_reg_PadR_N"/>
</dbReference>
<dbReference type="Pfam" id="PF03551">
    <property type="entry name" value="PadR"/>
    <property type="match status" value="1"/>
</dbReference>
<accession>A0AAW4PID5</accession>
<proteinExistence type="predicted"/>
<dbReference type="InterPro" id="IPR036390">
    <property type="entry name" value="WH_DNA-bd_sf"/>
</dbReference>
<sequence>MHRSPTHYDLTGFQRDVCQAIAAVDDEPYGLALKAYLDERYPEPINHSRLYQNLDTLADKGLITCDPLDDRTNAYTLTEAGHNLLTKQAETLARCTDRPRPVADGGAHAPTEADRP</sequence>
<feature type="domain" description="Transcription regulator PadR N-terminal" evidence="2">
    <location>
        <begin position="24"/>
        <end position="86"/>
    </location>
</feature>
<evidence type="ECO:0000313" key="3">
    <source>
        <dbReference type="EMBL" id="MBX0296967.1"/>
    </source>
</evidence>
<keyword evidence="4" id="KW-1185">Reference proteome</keyword>
<comment type="caution">
    <text evidence="3">The sequence shown here is derived from an EMBL/GenBank/DDBJ whole genome shotgun (WGS) entry which is preliminary data.</text>
</comment>